<dbReference type="InterPro" id="IPR038883">
    <property type="entry name" value="AN11006-like"/>
</dbReference>
<evidence type="ECO:0000313" key="2">
    <source>
        <dbReference type="Proteomes" id="UP001480595"/>
    </source>
</evidence>
<evidence type="ECO:0000313" key="1">
    <source>
        <dbReference type="EMBL" id="KAK8076262.1"/>
    </source>
</evidence>
<dbReference type="RefSeq" id="XP_066719221.1">
    <property type="nucleotide sequence ID" value="XM_066854943.1"/>
</dbReference>
<dbReference type="EMBL" id="JAQQWL010000004">
    <property type="protein sequence ID" value="KAK8076262.1"/>
    <property type="molecule type" value="Genomic_DNA"/>
</dbReference>
<proteinExistence type="predicted"/>
<organism evidence="1 2">
    <name type="scientific">Apiospora phragmitis</name>
    <dbReference type="NCBI Taxonomy" id="2905665"/>
    <lineage>
        <taxon>Eukaryota</taxon>
        <taxon>Fungi</taxon>
        <taxon>Dikarya</taxon>
        <taxon>Ascomycota</taxon>
        <taxon>Pezizomycotina</taxon>
        <taxon>Sordariomycetes</taxon>
        <taxon>Xylariomycetidae</taxon>
        <taxon>Amphisphaeriales</taxon>
        <taxon>Apiosporaceae</taxon>
        <taxon>Apiospora</taxon>
    </lineage>
</organism>
<dbReference type="PANTHER" id="PTHR42085:SF2">
    <property type="entry name" value="F-BOX DOMAIN-CONTAINING PROTEIN"/>
    <property type="match status" value="1"/>
</dbReference>
<dbReference type="Proteomes" id="UP001480595">
    <property type="component" value="Unassembled WGS sequence"/>
</dbReference>
<accession>A0ABR1VYF2</accession>
<name>A0ABR1VYF2_9PEZI</name>
<comment type="caution">
    <text evidence="1">The sequence shown here is derived from an EMBL/GenBank/DDBJ whole genome shotgun (WGS) entry which is preliminary data.</text>
</comment>
<reference evidence="1 2" key="1">
    <citation type="submission" date="2023-01" db="EMBL/GenBank/DDBJ databases">
        <title>Analysis of 21 Apiospora genomes using comparative genomics revels a genus with tremendous synthesis potential of carbohydrate active enzymes and secondary metabolites.</title>
        <authorList>
            <person name="Sorensen T."/>
        </authorList>
    </citation>
    <scope>NUCLEOTIDE SEQUENCE [LARGE SCALE GENOMIC DNA]</scope>
    <source>
        <strain evidence="1 2">CBS 135458</strain>
    </source>
</reference>
<dbReference type="PANTHER" id="PTHR42085">
    <property type="entry name" value="F-BOX DOMAIN-CONTAINING PROTEIN"/>
    <property type="match status" value="1"/>
</dbReference>
<sequence>MISKTSNIDTTSYTAQQDSASTFLHLPCSVRRQIYIEAGLLVNEDIIVHRRPGRAWRLRDKSDDGYRFVYSILQTCRAIHDELRDLLFSRNRLIVDHHDVKWGLNYLRRLPPRACAQLQSLHVHLYLEAPRKPAWYKDDSTFRRSCPLEGDYIDAWKVTADHVLAHTDGQTLKLHLVCDTGDSEATTAVLQPLMDYPGSLRDCQIRLIREERAVSVA</sequence>
<gene>
    <name evidence="1" type="ORF">PG994_003534</name>
</gene>
<keyword evidence="2" id="KW-1185">Reference proteome</keyword>
<dbReference type="GeneID" id="92088006"/>
<protein>
    <submittedName>
        <fullName evidence="1">Uncharacterized protein</fullName>
    </submittedName>
</protein>